<keyword evidence="2" id="KW-1185">Reference proteome</keyword>
<name>A0A150WEW1_BDEBC</name>
<accession>A0A150WEW1</accession>
<evidence type="ECO:0000313" key="1">
    <source>
        <dbReference type="EMBL" id="KYG61668.1"/>
    </source>
</evidence>
<proteinExistence type="predicted"/>
<sequence length="165" mass="18324">MGKYSLITVFLFLSLNRIAGGYLHLAGLSPEGFNSPLFSPFGVIGALGLSPLPRAYTGLGFSDGIDIYIKSAHNDYLIDLDFKAIDQQARGHLYKYDVYLHSLFWPIKAPDIEAHAGQILKYLVCQDQDFLTVNGIADKPMMALIARKNVITKNTVWTKEVLCVN</sequence>
<dbReference type="AlphaFoldDB" id="A0A150WEW1"/>
<comment type="caution">
    <text evidence="1">The sequence shown here is derived from an EMBL/GenBank/DDBJ whole genome shotgun (WGS) entry which is preliminary data.</text>
</comment>
<protein>
    <submittedName>
        <fullName evidence="1">Uncharacterized protein</fullName>
    </submittedName>
</protein>
<dbReference type="EMBL" id="LUKE01000006">
    <property type="protein sequence ID" value="KYG61668.1"/>
    <property type="molecule type" value="Genomic_DNA"/>
</dbReference>
<dbReference type="Proteomes" id="UP000075320">
    <property type="component" value="Unassembled WGS sequence"/>
</dbReference>
<evidence type="ECO:0000313" key="2">
    <source>
        <dbReference type="Proteomes" id="UP000075320"/>
    </source>
</evidence>
<organism evidence="1 2">
    <name type="scientific">Bdellovibrio bacteriovorus</name>
    <dbReference type="NCBI Taxonomy" id="959"/>
    <lineage>
        <taxon>Bacteria</taxon>
        <taxon>Pseudomonadati</taxon>
        <taxon>Bdellovibrionota</taxon>
        <taxon>Bdellovibrionia</taxon>
        <taxon>Bdellovibrionales</taxon>
        <taxon>Pseudobdellovibrionaceae</taxon>
        <taxon>Bdellovibrio</taxon>
    </lineage>
</organism>
<reference evidence="1 2" key="1">
    <citation type="submission" date="2016-03" db="EMBL/GenBank/DDBJ databases">
        <authorList>
            <person name="Ploux O."/>
        </authorList>
    </citation>
    <scope>NUCLEOTIDE SEQUENCE [LARGE SCALE GENOMIC DNA]</scope>
    <source>
        <strain evidence="1 2">R0</strain>
    </source>
</reference>
<gene>
    <name evidence="1" type="ORF">AZI86_18410</name>
</gene>